<proteinExistence type="inferred from homology"/>
<dbReference type="PANTHER" id="PTHR24320">
    <property type="entry name" value="RETINOL DEHYDROGENASE"/>
    <property type="match status" value="1"/>
</dbReference>
<dbReference type="STRING" id="2070753.A0A3A3A0I5"/>
<gene>
    <name evidence="5" type="ORF">PHISCL_04817</name>
</gene>
<dbReference type="GO" id="GO:0016491">
    <property type="term" value="F:oxidoreductase activity"/>
    <property type="evidence" value="ECO:0007669"/>
    <property type="project" value="UniProtKB-KW"/>
</dbReference>
<protein>
    <submittedName>
        <fullName evidence="5">KR domain protein</fullName>
    </submittedName>
</protein>
<name>A0A3A3A0I5_9EURO</name>
<comment type="similarity">
    <text evidence="1 4">Belongs to the short-chain dehydrogenases/reductases (SDR) family.</text>
</comment>
<evidence type="ECO:0000313" key="6">
    <source>
        <dbReference type="Proteomes" id="UP000266188"/>
    </source>
</evidence>
<evidence type="ECO:0000256" key="1">
    <source>
        <dbReference type="ARBA" id="ARBA00006484"/>
    </source>
</evidence>
<evidence type="ECO:0000256" key="3">
    <source>
        <dbReference type="ARBA" id="ARBA00023002"/>
    </source>
</evidence>
<dbReference type="PRINTS" id="PR00080">
    <property type="entry name" value="SDRFAMILY"/>
</dbReference>
<dbReference type="PRINTS" id="PR00081">
    <property type="entry name" value="GDHRDH"/>
</dbReference>
<dbReference type="Proteomes" id="UP000266188">
    <property type="component" value="Unassembled WGS sequence"/>
</dbReference>
<dbReference type="EMBL" id="MVGC01000148">
    <property type="protein sequence ID" value="RJE22831.1"/>
    <property type="molecule type" value="Genomic_DNA"/>
</dbReference>
<comment type="caution">
    <text evidence="5">The sequence shown here is derived from an EMBL/GenBank/DDBJ whole genome shotgun (WGS) entry which is preliminary data.</text>
</comment>
<keyword evidence="6" id="KW-1185">Reference proteome</keyword>
<dbReference type="SUPFAM" id="SSF51735">
    <property type="entry name" value="NAD(P)-binding Rossmann-fold domains"/>
    <property type="match status" value="1"/>
</dbReference>
<evidence type="ECO:0000256" key="2">
    <source>
        <dbReference type="ARBA" id="ARBA00022857"/>
    </source>
</evidence>
<evidence type="ECO:0000256" key="4">
    <source>
        <dbReference type="RuleBase" id="RU000363"/>
    </source>
</evidence>
<organism evidence="5 6">
    <name type="scientific">Aspergillus sclerotialis</name>
    <dbReference type="NCBI Taxonomy" id="2070753"/>
    <lineage>
        <taxon>Eukaryota</taxon>
        <taxon>Fungi</taxon>
        <taxon>Dikarya</taxon>
        <taxon>Ascomycota</taxon>
        <taxon>Pezizomycotina</taxon>
        <taxon>Eurotiomycetes</taxon>
        <taxon>Eurotiomycetidae</taxon>
        <taxon>Eurotiales</taxon>
        <taxon>Aspergillaceae</taxon>
        <taxon>Aspergillus</taxon>
        <taxon>Aspergillus subgen. Polypaecilum</taxon>
    </lineage>
</organism>
<keyword evidence="3" id="KW-0560">Oxidoreductase</keyword>
<dbReference type="InterPro" id="IPR036291">
    <property type="entry name" value="NAD(P)-bd_dom_sf"/>
</dbReference>
<accession>A0A3A3A0I5</accession>
<keyword evidence="2" id="KW-0521">NADP</keyword>
<dbReference type="PANTHER" id="PTHR24320:SF282">
    <property type="entry name" value="WW DOMAIN-CONTAINING OXIDOREDUCTASE"/>
    <property type="match status" value="1"/>
</dbReference>
<dbReference type="Pfam" id="PF00106">
    <property type="entry name" value="adh_short"/>
    <property type="match status" value="1"/>
</dbReference>
<dbReference type="Gene3D" id="3.40.50.720">
    <property type="entry name" value="NAD(P)-binding Rossmann-like Domain"/>
    <property type="match status" value="1"/>
</dbReference>
<reference evidence="6" key="1">
    <citation type="submission" date="2017-02" db="EMBL/GenBank/DDBJ databases">
        <authorList>
            <person name="Tafer H."/>
            <person name="Lopandic K."/>
        </authorList>
    </citation>
    <scope>NUCLEOTIDE SEQUENCE [LARGE SCALE GENOMIC DNA]</scope>
    <source>
        <strain evidence="6">CBS 366.77</strain>
    </source>
</reference>
<dbReference type="InterPro" id="IPR002347">
    <property type="entry name" value="SDR_fam"/>
</dbReference>
<sequence>MASDLAAIGTFAANGLRRPRDLFSSVGPTLNELSFGLLGSSFDPERDVIDLSGKVVFVTGGNAGLGKETILQLAKHNPSRIYMGARTESKARDAIASIQEQLPSPVDIRYIALDLASFKSIRAAAEKFTSECDRLDILVLNAGTMGNPPTTTEEGYEVQFGTNHIGHFLLTNLLLPTLQKTVANTSPSPDVRVVTVSSVGHNAAPPLDVMTSTPALLEASTWTRYGASKAANILFASELARRYPEILSVSIHPGAVSSDLYEHVKASGAMMKRGVALTTLFFRSVRTGALNQIWAAGVKRDLLTNGAYYVPIGTRSEGNTYSGDVDMGRKLWEWTEAEIEKR</sequence>
<dbReference type="OrthoDB" id="191139at2759"/>
<evidence type="ECO:0000313" key="5">
    <source>
        <dbReference type="EMBL" id="RJE22831.1"/>
    </source>
</evidence>
<dbReference type="AlphaFoldDB" id="A0A3A3A0I5"/>